<dbReference type="EMBL" id="WHZV01000001">
    <property type="protein sequence ID" value="NEG54356.1"/>
    <property type="molecule type" value="Genomic_DNA"/>
</dbReference>
<sequence>MSRATAPRARIGRRFSWRRLLKSGRAEVRRSLQARTVAMVVIVTLAVAVVFSVVSMVSVRSTLLNQVSTQARNDFSNMVVQAQSGLDSADVSDSVQYQQLVNDIASSLQNEGPSNLTSVYLWGKDSESRLIVPVSTDPTYESIVSDDMRSSVGSDTHNKVFYQAVALDADHGPDVPGAVLGTTLDFGAAGGIEFFALFSYESQESSLTQIQINLIAVCLALSVLVGLVVWFTLHGIVRPVSEVAVAAETFAAGDLEARVPVTRNDEIGSLQDSFNTMADALNQKIDELEEAGAMQRRFVSDVSHELRTPVTTMRMASDLLDSRKDEFDPSTKRTVELLGGQINRFQDMLADLLEISRYDAGYAALDLVETDVREPIRDAVDQVKGIAEAKRVPIHVYLPNVEVLAFIDARRIIRIVRNLLANAVDFAEDNPIEVRLAANRKAVVISVRDRGAGMGPDQVPHVFDRFWRGDPSRARTTGGTGLGLSIAMTDARLHQGTIRVRSELGEGTWFLVMLPRDPARGAVADTDLPVDFRHGTDRPLIVGGFGVADNRSADYVRRASDDADPSAADTAEGSDGPGTHIIDHREERP</sequence>
<evidence type="ECO:0000256" key="11">
    <source>
        <dbReference type="ARBA" id="ARBA00022989"/>
    </source>
</evidence>
<keyword evidence="6" id="KW-0808">Transferase</keyword>
<keyword evidence="12" id="KW-0902">Two-component regulatory system</keyword>
<dbReference type="FunFam" id="1.10.287.130:FF:000010">
    <property type="entry name" value="Two-component sensor histidine kinase"/>
    <property type="match status" value="1"/>
</dbReference>
<feature type="transmembrane region" description="Helical" evidence="16">
    <location>
        <begin position="178"/>
        <end position="200"/>
    </location>
</feature>
<dbReference type="Pfam" id="PF00512">
    <property type="entry name" value="HisKA"/>
    <property type="match status" value="1"/>
</dbReference>
<dbReference type="SMART" id="SM00387">
    <property type="entry name" value="HATPase_c"/>
    <property type="match status" value="1"/>
</dbReference>
<dbReference type="PROSITE" id="PS50109">
    <property type="entry name" value="HIS_KIN"/>
    <property type="match status" value="1"/>
</dbReference>
<keyword evidence="5" id="KW-0597">Phosphoprotein</keyword>
<dbReference type="GO" id="GO:0000155">
    <property type="term" value="F:phosphorelay sensor kinase activity"/>
    <property type="evidence" value="ECO:0007669"/>
    <property type="project" value="InterPro"/>
</dbReference>
<reference evidence="19 20" key="1">
    <citation type="submission" date="2019-10" db="EMBL/GenBank/DDBJ databases">
        <title>Bifidobacterium from non-human primates.</title>
        <authorList>
            <person name="Modesto M."/>
        </authorList>
    </citation>
    <scope>NUCLEOTIDE SEQUENCE [LARGE SCALE GENOMIC DNA]</scope>
    <source>
        <strain evidence="19 20">SMA15</strain>
    </source>
</reference>
<dbReference type="CDD" id="cd00082">
    <property type="entry name" value="HisKA"/>
    <property type="match status" value="1"/>
</dbReference>
<keyword evidence="11 16" id="KW-1133">Transmembrane helix</keyword>
<dbReference type="Proteomes" id="UP000483293">
    <property type="component" value="Unassembled WGS sequence"/>
</dbReference>
<dbReference type="Pfam" id="PF02518">
    <property type="entry name" value="HATPase_c"/>
    <property type="match status" value="1"/>
</dbReference>
<keyword evidence="10" id="KW-0067">ATP-binding</keyword>
<dbReference type="RefSeq" id="WP_163196034.1">
    <property type="nucleotide sequence ID" value="NZ_WHZV01000001.1"/>
</dbReference>
<dbReference type="Gene3D" id="1.10.287.130">
    <property type="match status" value="1"/>
</dbReference>
<dbReference type="GO" id="GO:0005524">
    <property type="term" value="F:ATP binding"/>
    <property type="evidence" value="ECO:0007669"/>
    <property type="project" value="UniProtKB-KW"/>
</dbReference>
<keyword evidence="8" id="KW-0547">Nucleotide-binding</keyword>
<dbReference type="Gene3D" id="3.30.565.10">
    <property type="entry name" value="Histidine kinase-like ATPase, C-terminal domain"/>
    <property type="match status" value="1"/>
</dbReference>
<dbReference type="InterPro" id="IPR003594">
    <property type="entry name" value="HATPase_dom"/>
</dbReference>
<dbReference type="Gene3D" id="6.10.340.10">
    <property type="match status" value="1"/>
</dbReference>
<gene>
    <name evidence="19" type="ORF">GFD21_00875</name>
</gene>
<dbReference type="InterPro" id="IPR036097">
    <property type="entry name" value="HisK_dim/P_sf"/>
</dbReference>
<evidence type="ECO:0000313" key="19">
    <source>
        <dbReference type="EMBL" id="NEG54356.1"/>
    </source>
</evidence>
<dbReference type="SUPFAM" id="SSF47384">
    <property type="entry name" value="Homodimeric domain of signal transducing histidine kinase"/>
    <property type="match status" value="1"/>
</dbReference>
<dbReference type="InterPro" id="IPR003660">
    <property type="entry name" value="HAMP_dom"/>
</dbReference>
<dbReference type="SUPFAM" id="SSF55874">
    <property type="entry name" value="ATPase domain of HSP90 chaperone/DNA topoisomerase II/histidine kinase"/>
    <property type="match status" value="1"/>
</dbReference>
<protein>
    <recommendedName>
        <fullName evidence="14">Sensor histidine kinase MtrB</fullName>
        <ecNumber evidence="3">2.7.13.3</ecNumber>
    </recommendedName>
</protein>
<evidence type="ECO:0000256" key="6">
    <source>
        <dbReference type="ARBA" id="ARBA00022679"/>
    </source>
</evidence>
<dbReference type="InterPro" id="IPR036890">
    <property type="entry name" value="HATPase_C_sf"/>
</dbReference>
<evidence type="ECO:0000256" key="10">
    <source>
        <dbReference type="ARBA" id="ARBA00022840"/>
    </source>
</evidence>
<evidence type="ECO:0000256" key="2">
    <source>
        <dbReference type="ARBA" id="ARBA00004651"/>
    </source>
</evidence>
<feature type="transmembrane region" description="Helical" evidence="16">
    <location>
        <begin position="37"/>
        <end position="59"/>
    </location>
</feature>
<evidence type="ECO:0000256" key="4">
    <source>
        <dbReference type="ARBA" id="ARBA00022475"/>
    </source>
</evidence>
<evidence type="ECO:0000259" key="17">
    <source>
        <dbReference type="PROSITE" id="PS50109"/>
    </source>
</evidence>
<evidence type="ECO:0000256" key="13">
    <source>
        <dbReference type="ARBA" id="ARBA00023136"/>
    </source>
</evidence>
<feature type="transmembrane region" description="Helical" evidence="16">
    <location>
        <begin position="212"/>
        <end position="233"/>
    </location>
</feature>
<feature type="region of interest" description="Disordered" evidence="15">
    <location>
        <begin position="557"/>
        <end position="589"/>
    </location>
</feature>
<evidence type="ECO:0000256" key="5">
    <source>
        <dbReference type="ARBA" id="ARBA00022553"/>
    </source>
</evidence>
<dbReference type="PROSITE" id="PS50885">
    <property type="entry name" value="HAMP"/>
    <property type="match status" value="1"/>
</dbReference>
<evidence type="ECO:0000256" key="14">
    <source>
        <dbReference type="ARBA" id="ARBA00035305"/>
    </source>
</evidence>
<evidence type="ECO:0000256" key="12">
    <source>
        <dbReference type="ARBA" id="ARBA00023012"/>
    </source>
</evidence>
<keyword evidence="7 16" id="KW-0812">Transmembrane</keyword>
<dbReference type="SMART" id="SM00304">
    <property type="entry name" value="HAMP"/>
    <property type="match status" value="1"/>
</dbReference>
<name>A0A6L9SP97_9BIFI</name>
<comment type="subcellular location">
    <subcellularLocation>
        <location evidence="2">Cell membrane</location>
        <topology evidence="2">Multi-pass membrane protein</topology>
    </subcellularLocation>
</comment>
<evidence type="ECO:0000256" key="3">
    <source>
        <dbReference type="ARBA" id="ARBA00012438"/>
    </source>
</evidence>
<keyword evidence="9" id="KW-0418">Kinase</keyword>
<dbReference type="PANTHER" id="PTHR45436:SF5">
    <property type="entry name" value="SENSOR HISTIDINE KINASE TRCS"/>
    <property type="match status" value="1"/>
</dbReference>
<dbReference type="InterPro" id="IPR005467">
    <property type="entry name" value="His_kinase_dom"/>
</dbReference>
<keyword evidence="13 16" id="KW-0472">Membrane</keyword>
<accession>A0A6L9SP97</accession>
<evidence type="ECO:0000256" key="16">
    <source>
        <dbReference type="SAM" id="Phobius"/>
    </source>
</evidence>
<dbReference type="InterPro" id="IPR050428">
    <property type="entry name" value="TCS_sensor_his_kinase"/>
</dbReference>
<evidence type="ECO:0000313" key="20">
    <source>
        <dbReference type="Proteomes" id="UP000483293"/>
    </source>
</evidence>
<evidence type="ECO:0000256" key="7">
    <source>
        <dbReference type="ARBA" id="ARBA00022692"/>
    </source>
</evidence>
<evidence type="ECO:0000256" key="1">
    <source>
        <dbReference type="ARBA" id="ARBA00000085"/>
    </source>
</evidence>
<dbReference type="GO" id="GO:0005886">
    <property type="term" value="C:plasma membrane"/>
    <property type="evidence" value="ECO:0007669"/>
    <property type="project" value="UniProtKB-SubCell"/>
</dbReference>
<evidence type="ECO:0000256" key="15">
    <source>
        <dbReference type="SAM" id="MobiDB-lite"/>
    </source>
</evidence>
<feature type="domain" description="Histidine kinase" evidence="17">
    <location>
        <begin position="301"/>
        <end position="518"/>
    </location>
</feature>
<keyword evidence="20" id="KW-1185">Reference proteome</keyword>
<evidence type="ECO:0000259" key="18">
    <source>
        <dbReference type="PROSITE" id="PS50885"/>
    </source>
</evidence>
<organism evidence="19 20">
    <name type="scientific">Bifidobacterium platyrrhinorum</name>
    <dbReference type="NCBI Taxonomy" id="2661628"/>
    <lineage>
        <taxon>Bacteria</taxon>
        <taxon>Bacillati</taxon>
        <taxon>Actinomycetota</taxon>
        <taxon>Actinomycetes</taxon>
        <taxon>Bifidobacteriales</taxon>
        <taxon>Bifidobacteriaceae</taxon>
        <taxon>Bifidobacterium</taxon>
    </lineage>
</organism>
<comment type="caution">
    <text evidence="19">The sequence shown here is derived from an EMBL/GenBank/DDBJ whole genome shotgun (WGS) entry which is preliminary data.</text>
</comment>
<dbReference type="CDD" id="cd06225">
    <property type="entry name" value="HAMP"/>
    <property type="match status" value="1"/>
</dbReference>
<dbReference type="InterPro" id="IPR004358">
    <property type="entry name" value="Sig_transdc_His_kin-like_C"/>
</dbReference>
<dbReference type="EC" id="2.7.13.3" evidence="3"/>
<comment type="catalytic activity">
    <reaction evidence="1">
        <text>ATP + protein L-histidine = ADP + protein N-phospho-L-histidine.</text>
        <dbReference type="EC" id="2.7.13.3"/>
    </reaction>
</comment>
<dbReference type="InterPro" id="IPR047669">
    <property type="entry name" value="MtrAB_MtrB"/>
</dbReference>
<keyword evidence="4" id="KW-1003">Cell membrane</keyword>
<dbReference type="PRINTS" id="PR00344">
    <property type="entry name" value="BCTRLSENSOR"/>
</dbReference>
<dbReference type="SMART" id="SM00388">
    <property type="entry name" value="HisKA"/>
    <property type="match status" value="1"/>
</dbReference>
<dbReference type="NCBIfam" id="NF040691">
    <property type="entry name" value="MtrAB_MtrB"/>
    <property type="match status" value="1"/>
</dbReference>
<dbReference type="SUPFAM" id="SSF158472">
    <property type="entry name" value="HAMP domain-like"/>
    <property type="match status" value="1"/>
</dbReference>
<evidence type="ECO:0000256" key="9">
    <source>
        <dbReference type="ARBA" id="ARBA00022777"/>
    </source>
</evidence>
<dbReference type="FunFam" id="3.30.565.10:FF:000013">
    <property type="entry name" value="Two-component sensor histidine kinase"/>
    <property type="match status" value="1"/>
</dbReference>
<dbReference type="PANTHER" id="PTHR45436">
    <property type="entry name" value="SENSOR HISTIDINE KINASE YKOH"/>
    <property type="match status" value="1"/>
</dbReference>
<dbReference type="AlphaFoldDB" id="A0A6L9SP97"/>
<dbReference type="Pfam" id="PF00672">
    <property type="entry name" value="HAMP"/>
    <property type="match status" value="1"/>
</dbReference>
<dbReference type="InterPro" id="IPR003661">
    <property type="entry name" value="HisK_dim/P_dom"/>
</dbReference>
<feature type="domain" description="HAMP" evidence="18">
    <location>
        <begin position="234"/>
        <end position="286"/>
    </location>
</feature>
<evidence type="ECO:0000256" key="8">
    <source>
        <dbReference type="ARBA" id="ARBA00022741"/>
    </source>
</evidence>
<proteinExistence type="predicted"/>